<dbReference type="Proteomes" id="UP000192050">
    <property type="component" value="Chromosome"/>
</dbReference>
<name>A0A1V0N232_9ARCH</name>
<feature type="transmembrane region" description="Helical" evidence="1">
    <location>
        <begin position="94"/>
        <end position="116"/>
    </location>
</feature>
<protein>
    <recommendedName>
        <fullName evidence="4">Multipass membrane protein</fullName>
    </recommendedName>
</protein>
<feature type="transmembrane region" description="Helical" evidence="1">
    <location>
        <begin position="14"/>
        <end position="34"/>
    </location>
</feature>
<keyword evidence="1" id="KW-0472">Membrane</keyword>
<feature type="transmembrane region" description="Helical" evidence="1">
    <location>
        <begin position="206"/>
        <end position="222"/>
    </location>
</feature>
<keyword evidence="1" id="KW-1133">Transmembrane helix</keyword>
<dbReference type="OrthoDB" id="57073at2157"/>
<dbReference type="AlphaFoldDB" id="A0A1V0N232"/>
<gene>
    <name evidence="2" type="ORF">FAD_0229</name>
</gene>
<evidence type="ECO:0000313" key="2">
    <source>
        <dbReference type="EMBL" id="ARD84154.1"/>
    </source>
</evidence>
<feature type="transmembrane region" description="Helical" evidence="1">
    <location>
        <begin position="46"/>
        <end position="74"/>
    </location>
</feature>
<keyword evidence="1" id="KW-0812">Transmembrane</keyword>
<feature type="transmembrane region" description="Helical" evidence="1">
    <location>
        <begin position="182"/>
        <end position="200"/>
    </location>
</feature>
<dbReference type="GeneID" id="31675738"/>
<dbReference type="KEGG" id="fai:FAD_0229"/>
<proteinExistence type="predicted"/>
<dbReference type="RefSeq" id="WP_009887237.1">
    <property type="nucleotide sequence ID" value="NZ_CP015363.1"/>
</dbReference>
<evidence type="ECO:0008006" key="4">
    <source>
        <dbReference type="Google" id="ProtNLM"/>
    </source>
</evidence>
<sequence>MDELNLINRLNRGISYIGIAIAVLGFFFTIPFLIKDINSIIGVSGSYFYLHITVTSNLAYIFLISGIIIVLASFTPFIYNSTKFASFDIKNNEYYFSALAVYMALLVFSSVIIEVFDPSIAVSPVSKMPLGEQNFIYLMSSVFQVLIFEFIPITILIAIILLATKKFKFSSFLNPYGHVKEYLIVFMILPAAVAVLITNYNIYDSILIYLSTLALSFIYIRYGLLRSVFASFVSSFIEFALTAFAGNVIVSSITSVFIFIWAFLGLYTVTFYIVDRNRKASRERGTDEPAQSGEPNTAAKIQPRIKTPPDELWIRSACPNCGNVEYRIGPDMSLECTKCGQKLDKDYTGPYNIIINNIIGRRQP</sequence>
<dbReference type="STRING" id="74969.FAD_0229"/>
<feature type="transmembrane region" description="Helical" evidence="1">
    <location>
        <begin position="136"/>
        <end position="162"/>
    </location>
</feature>
<feature type="transmembrane region" description="Helical" evidence="1">
    <location>
        <begin position="256"/>
        <end position="274"/>
    </location>
</feature>
<keyword evidence="3" id="KW-1185">Reference proteome</keyword>
<evidence type="ECO:0000313" key="3">
    <source>
        <dbReference type="Proteomes" id="UP000192050"/>
    </source>
</evidence>
<feature type="transmembrane region" description="Helical" evidence="1">
    <location>
        <begin position="229"/>
        <end position="250"/>
    </location>
</feature>
<accession>A0A1V0N232</accession>
<dbReference type="EMBL" id="CP015363">
    <property type="protein sequence ID" value="ARD84154.1"/>
    <property type="molecule type" value="Genomic_DNA"/>
</dbReference>
<reference evidence="2 3" key="1">
    <citation type="submission" date="2011-10" db="EMBL/GenBank/DDBJ databases">
        <title>Metabolic and evolutionary patterns in the extreme acidophile Ferroplasma acidiphilum.</title>
        <authorList>
            <person name="Golyshina O.V."/>
            <person name="Kozyavkin S.A."/>
            <person name="Tatusov R.L."/>
            <person name="Slesarev A.I."/>
            <person name="Golyshin P.N."/>
        </authorList>
    </citation>
    <scope>NUCLEOTIDE SEQUENCE [LARGE SCALE GENOMIC DNA]</scope>
    <source>
        <strain evidence="3">Y</strain>
    </source>
</reference>
<dbReference type="GeneID" id="16025382"/>
<evidence type="ECO:0000256" key="1">
    <source>
        <dbReference type="SAM" id="Phobius"/>
    </source>
</evidence>
<organism evidence="2 3">
    <name type="scientific">Ferroplasma acidiphilum</name>
    <dbReference type="NCBI Taxonomy" id="74969"/>
    <lineage>
        <taxon>Archaea</taxon>
        <taxon>Methanobacteriati</taxon>
        <taxon>Thermoplasmatota</taxon>
        <taxon>Thermoplasmata</taxon>
        <taxon>Thermoplasmatales</taxon>
        <taxon>Ferroplasmaceae</taxon>
        <taxon>Ferroplasma</taxon>
    </lineage>
</organism>